<organism evidence="3 4">
    <name type="scientific">Paraburkholderia caledonica</name>
    <dbReference type="NCBI Taxonomy" id="134536"/>
    <lineage>
        <taxon>Bacteria</taxon>
        <taxon>Pseudomonadati</taxon>
        <taxon>Pseudomonadota</taxon>
        <taxon>Betaproteobacteria</taxon>
        <taxon>Burkholderiales</taxon>
        <taxon>Burkholderiaceae</taxon>
        <taxon>Paraburkholderia</taxon>
    </lineage>
</organism>
<feature type="transmembrane region" description="Helical" evidence="1">
    <location>
        <begin position="135"/>
        <end position="154"/>
    </location>
</feature>
<feature type="domain" description="DUF4126" evidence="2">
    <location>
        <begin position="6"/>
        <end position="153"/>
    </location>
</feature>
<evidence type="ECO:0000313" key="3">
    <source>
        <dbReference type="EMBL" id="MDR6376199.1"/>
    </source>
</evidence>
<evidence type="ECO:0000256" key="1">
    <source>
        <dbReference type="SAM" id="Phobius"/>
    </source>
</evidence>
<protein>
    <submittedName>
        <fullName evidence="3">Membrane protein</fullName>
    </submittedName>
</protein>
<keyword evidence="1" id="KW-0812">Transmembrane</keyword>
<gene>
    <name evidence="3" type="ORF">J2776_002899</name>
</gene>
<feature type="transmembrane region" description="Helical" evidence="1">
    <location>
        <begin position="38"/>
        <end position="62"/>
    </location>
</feature>
<sequence length="155" mass="15779">MSFYIVALCVGFVAGLRAFVPLAAVAWASALGVLHVSGTWAGFLASPWTVGIFSVLTVVEFVTDQLPGTPSRKVLKQFAPRLVSGGFSGAAVGVTGGILVGGLVGGLIGAVAGTFLGYEFRRGLVRAMGGRDWPVAILEDGIAIAIAVLSLFALG</sequence>
<reference evidence="3 4" key="1">
    <citation type="submission" date="2023-07" db="EMBL/GenBank/DDBJ databases">
        <title>Sorghum-associated microbial communities from plants grown in Nebraska, USA.</title>
        <authorList>
            <person name="Schachtman D."/>
        </authorList>
    </citation>
    <scope>NUCLEOTIDE SEQUENCE [LARGE SCALE GENOMIC DNA]</scope>
    <source>
        <strain evidence="3 4">DS1039</strain>
    </source>
</reference>
<dbReference type="Proteomes" id="UP001185254">
    <property type="component" value="Unassembled WGS sequence"/>
</dbReference>
<dbReference type="Pfam" id="PF13548">
    <property type="entry name" value="DUF4126"/>
    <property type="match status" value="1"/>
</dbReference>
<dbReference type="InterPro" id="IPR025196">
    <property type="entry name" value="DUF4126"/>
</dbReference>
<proteinExistence type="predicted"/>
<evidence type="ECO:0000259" key="2">
    <source>
        <dbReference type="Pfam" id="PF13548"/>
    </source>
</evidence>
<comment type="caution">
    <text evidence="3">The sequence shown here is derived from an EMBL/GenBank/DDBJ whole genome shotgun (WGS) entry which is preliminary data.</text>
</comment>
<name>A0ABU1KYZ3_9BURK</name>
<keyword evidence="1" id="KW-0472">Membrane</keyword>
<keyword evidence="1" id="KW-1133">Transmembrane helix</keyword>
<feature type="transmembrane region" description="Helical" evidence="1">
    <location>
        <begin position="82"/>
        <end position="115"/>
    </location>
</feature>
<evidence type="ECO:0000313" key="4">
    <source>
        <dbReference type="Proteomes" id="UP001185254"/>
    </source>
</evidence>
<accession>A0ABU1KYZ3</accession>
<keyword evidence="4" id="KW-1185">Reference proteome</keyword>
<dbReference type="EMBL" id="JAVDQN010000002">
    <property type="protein sequence ID" value="MDR6376199.1"/>
    <property type="molecule type" value="Genomic_DNA"/>
</dbReference>
<dbReference type="RefSeq" id="WP_310066613.1">
    <property type="nucleotide sequence ID" value="NZ_JAVDQN010000002.1"/>
</dbReference>